<keyword evidence="5 7" id="KW-1133">Transmembrane helix</keyword>
<name>A0A4Q2KCV3_9FIRM</name>
<proteinExistence type="predicted"/>
<comment type="caution">
    <text evidence="10">The sequence shown here is derived from an EMBL/GenBank/DDBJ whole genome shotgun (WGS) entry which is preliminary data.</text>
</comment>
<dbReference type="InterPro" id="IPR011527">
    <property type="entry name" value="ABC1_TM_dom"/>
</dbReference>
<keyword evidence="11" id="KW-1185">Reference proteome</keyword>
<dbReference type="SUPFAM" id="SSF90123">
    <property type="entry name" value="ABC transporter transmembrane region"/>
    <property type="match status" value="1"/>
</dbReference>
<evidence type="ECO:0000256" key="5">
    <source>
        <dbReference type="ARBA" id="ARBA00022989"/>
    </source>
</evidence>
<evidence type="ECO:0000256" key="3">
    <source>
        <dbReference type="ARBA" id="ARBA00022741"/>
    </source>
</evidence>
<feature type="transmembrane region" description="Helical" evidence="7">
    <location>
        <begin position="136"/>
        <end position="167"/>
    </location>
</feature>
<dbReference type="Gene3D" id="3.40.50.300">
    <property type="entry name" value="P-loop containing nucleotide triphosphate hydrolases"/>
    <property type="match status" value="1"/>
</dbReference>
<reference evidence="10 11" key="1">
    <citation type="journal article" date="2019" name="Gut">
        <title>Antibiotics-induced monodominance of a novel gut bacterial order.</title>
        <authorList>
            <person name="Hildebrand F."/>
            <person name="Moitinho-Silva L."/>
            <person name="Blasche S."/>
            <person name="Jahn M.T."/>
            <person name="Gossmann T.I."/>
            <person name="Heuerta-Cepas J."/>
            <person name="Hercog R."/>
            <person name="Luetge M."/>
            <person name="Bahram M."/>
            <person name="Pryszlak A."/>
            <person name="Alves R.J."/>
            <person name="Waszak S.M."/>
            <person name="Zhu A."/>
            <person name="Ye L."/>
            <person name="Costea P.I."/>
            <person name="Aalvink S."/>
            <person name="Belzer C."/>
            <person name="Forslund S.K."/>
            <person name="Sunagawa S."/>
            <person name="Hentschel U."/>
            <person name="Merten C."/>
            <person name="Patil K.R."/>
            <person name="Benes V."/>
            <person name="Bork P."/>
        </authorList>
    </citation>
    <scope>NUCLEOTIDE SEQUENCE [LARGE SCALE GENOMIC DNA]</scope>
    <source>
        <strain evidence="10 11">HDS1380</strain>
    </source>
</reference>
<dbReference type="GO" id="GO:0015421">
    <property type="term" value="F:ABC-type oligopeptide transporter activity"/>
    <property type="evidence" value="ECO:0007669"/>
    <property type="project" value="TreeGrafter"/>
</dbReference>
<dbReference type="PROSITE" id="PS50929">
    <property type="entry name" value="ABC_TM1F"/>
    <property type="match status" value="1"/>
</dbReference>
<dbReference type="SMART" id="SM00382">
    <property type="entry name" value="AAA"/>
    <property type="match status" value="1"/>
</dbReference>
<dbReference type="RefSeq" id="WP_129226178.1">
    <property type="nucleotide sequence ID" value="NZ_SDOZ01000002.1"/>
</dbReference>
<protein>
    <submittedName>
        <fullName evidence="10">ABC transporter ATP-binding protein</fullName>
    </submittedName>
</protein>
<dbReference type="SUPFAM" id="SSF52540">
    <property type="entry name" value="P-loop containing nucleoside triphosphate hydrolases"/>
    <property type="match status" value="1"/>
</dbReference>
<organism evidence="10 11">
    <name type="scientific">Candidatus Borkfalkia ceftriaxoniphila</name>
    <dbReference type="NCBI Taxonomy" id="2508949"/>
    <lineage>
        <taxon>Bacteria</taxon>
        <taxon>Bacillati</taxon>
        <taxon>Bacillota</taxon>
        <taxon>Clostridia</taxon>
        <taxon>Christensenellales</taxon>
        <taxon>Christensenellaceae</taxon>
        <taxon>Candidatus Borkfalkia</taxon>
    </lineage>
</organism>
<feature type="domain" description="ABC transmembrane type-1" evidence="9">
    <location>
        <begin position="13"/>
        <end position="296"/>
    </location>
</feature>
<dbReference type="PROSITE" id="PS00211">
    <property type="entry name" value="ABC_TRANSPORTER_1"/>
    <property type="match status" value="1"/>
</dbReference>
<dbReference type="CDD" id="cd03228">
    <property type="entry name" value="ABCC_MRP_Like"/>
    <property type="match status" value="1"/>
</dbReference>
<dbReference type="GO" id="GO:0005524">
    <property type="term" value="F:ATP binding"/>
    <property type="evidence" value="ECO:0007669"/>
    <property type="project" value="UniProtKB-KW"/>
</dbReference>
<keyword evidence="3" id="KW-0547">Nucleotide-binding</keyword>
<evidence type="ECO:0000256" key="4">
    <source>
        <dbReference type="ARBA" id="ARBA00022840"/>
    </source>
</evidence>
<evidence type="ECO:0000256" key="6">
    <source>
        <dbReference type="ARBA" id="ARBA00023136"/>
    </source>
</evidence>
<dbReference type="InterPro" id="IPR039421">
    <property type="entry name" value="Type_1_exporter"/>
</dbReference>
<dbReference type="EMBL" id="SDOZ01000002">
    <property type="protein sequence ID" value="RXZ62428.1"/>
    <property type="molecule type" value="Genomic_DNA"/>
</dbReference>
<evidence type="ECO:0000259" key="9">
    <source>
        <dbReference type="PROSITE" id="PS50929"/>
    </source>
</evidence>
<keyword evidence="2 7" id="KW-0812">Transmembrane</keyword>
<dbReference type="InterPro" id="IPR036640">
    <property type="entry name" value="ABC1_TM_sf"/>
</dbReference>
<dbReference type="Pfam" id="PF00005">
    <property type="entry name" value="ABC_tran"/>
    <property type="match status" value="1"/>
</dbReference>
<feature type="transmembrane region" description="Helical" evidence="7">
    <location>
        <begin position="263"/>
        <end position="281"/>
    </location>
</feature>
<dbReference type="InterPro" id="IPR003593">
    <property type="entry name" value="AAA+_ATPase"/>
</dbReference>
<dbReference type="Gene3D" id="1.20.1560.10">
    <property type="entry name" value="ABC transporter type 1, transmembrane domain"/>
    <property type="match status" value="1"/>
</dbReference>
<dbReference type="AlphaFoldDB" id="A0A4Q2KCV3"/>
<evidence type="ECO:0000259" key="8">
    <source>
        <dbReference type="PROSITE" id="PS50893"/>
    </source>
</evidence>
<dbReference type="InterPro" id="IPR003439">
    <property type="entry name" value="ABC_transporter-like_ATP-bd"/>
</dbReference>
<dbReference type="InterPro" id="IPR027417">
    <property type="entry name" value="P-loop_NTPase"/>
</dbReference>
<dbReference type="Proteomes" id="UP000291269">
    <property type="component" value="Unassembled WGS sequence"/>
</dbReference>
<evidence type="ECO:0000256" key="7">
    <source>
        <dbReference type="SAM" id="Phobius"/>
    </source>
</evidence>
<evidence type="ECO:0000313" key="10">
    <source>
        <dbReference type="EMBL" id="RXZ62428.1"/>
    </source>
</evidence>
<accession>A0A4Q2KCV3</accession>
<sequence>MKRYIVYSKIKFIALVLFKALYAAAFVGFALILQWLVNTITADGATADQLFFCVGIAIGYVAVFTAILLLKDKASTAYINKAVMLLRNDLTHSLLHERYEDFASNDTAKYLSHLTNDIKTVAVSGFNSVITLPEEIFTFVFAVAAAFFINYVVALTMLGLTLLIFIVPVVFNKPLNRANVRLSDAVKQYTAALKQTFLGIDVVKNFGSEERTEREIARINETLCKKNTVLDKLNLYAGDVGIFIVVLLQLGSIAIAGYMMLQSVILIGAVIAVVQLSGNMYSPLMQIAGKAALISGIRELDETLLAMAQPPEAQGEKLFGFERGIRVENVGFSYPDHEDLTLKNVSAAFEKGKKYLIVGKSGSGKSTLLKLIGKTFNGYVGKIEIDGVDYKNISERELYKNIAFAQQKSYLFDLTVRENIDFNGTGDAQLLEHAVEIAELRDFVLAQKNGLDEQISEEINQISGGEKQRVGLARAIYKDTDILLLDEVTSSLDKETAYRVEKNILALRDKTVLNVSHKLHADLLEKYDYICVMDGGKIVDFAPPAALLKNNALSQYMDA</sequence>
<dbReference type="OrthoDB" id="95687at2"/>
<keyword evidence="4 10" id="KW-0067">ATP-binding</keyword>
<dbReference type="Pfam" id="PF00664">
    <property type="entry name" value="ABC_membrane"/>
    <property type="match status" value="1"/>
</dbReference>
<keyword evidence="6 7" id="KW-0472">Membrane</keyword>
<feature type="transmembrane region" description="Helical" evidence="7">
    <location>
        <begin position="12"/>
        <end position="37"/>
    </location>
</feature>
<feature type="transmembrane region" description="Helical" evidence="7">
    <location>
        <begin position="235"/>
        <end position="256"/>
    </location>
</feature>
<dbReference type="PANTHER" id="PTHR43394:SF1">
    <property type="entry name" value="ATP-BINDING CASSETTE SUB-FAMILY B MEMBER 10, MITOCHONDRIAL"/>
    <property type="match status" value="1"/>
</dbReference>
<evidence type="ECO:0000256" key="2">
    <source>
        <dbReference type="ARBA" id="ARBA00022692"/>
    </source>
</evidence>
<gene>
    <name evidence="10" type="ORF">ESZ91_08540</name>
</gene>
<feature type="transmembrane region" description="Helical" evidence="7">
    <location>
        <begin position="49"/>
        <end position="70"/>
    </location>
</feature>
<dbReference type="PROSITE" id="PS50893">
    <property type="entry name" value="ABC_TRANSPORTER_2"/>
    <property type="match status" value="1"/>
</dbReference>
<comment type="subcellular location">
    <subcellularLocation>
        <location evidence="1">Cell membrane</location>
        <topology evidence="1">Multi-pass membrane protein</topology>
    </subcellularLocation>
</comment>
<feature type="domain" description="ABC transporter" evidence="8">
    <location>
        <begin position="325"/>
        <end position="557"/>
    </location>
</feature>
<dbReference type="GO" id="GO:0016887">
    <property type="term" value="F:ATP hydrolysis activity"/>
    <property type="evidence" value="ECO:0007669"/>
    <property type="project" value="InterPro"/>
</dbReference>
<evidence type="ECO:0000256" key="1">
    <source>
        <dbReference type="ARBA" id="ARBA00004651"/>
    </source>
</evidence>
<evidence type="ECO:0000313" key="11">
    <source>
        <dbReference type="Proteomes" id="UP000291269"/>
    </source>
</evidence>
<dbReference type="PANTHER" id="PTHR43394">
    <property type="entry name" value="ATP-DEPENDENT PERMEASE MDL1, MITOCHONDRIAL"/>
    <property type="match status" value="1"/>
</dbReference>
<dbReference type="InterPro" id="IPR017871">
    <property type="entry name" value="ABC_transporter-like_CS"/>
</dbReference>
<dbReference type="GO" id="GO:0005886">
    <property type="term" value="C:plasma membrane"/>
    <property type="evidence" value="ECO:0007669"/>
    <property type="project" value="UniProtKB-SubCell"/>
</dbReference>